<dbReference type="RefSeq" id="WP_062536964.1">
    <property type="nucleotide sequence ID" value="NZ_DF970200.1"/>
</dbReference>
<dbReference type="Pfam" id="PF00535">
    <property type="entry name" value="Glycos_transf_2"/>
    <property type="match status" value="1"/>
</dbReference>
<evidence type="ECO:0000313" key="6">
    <source>
        <dbReference type="EMBL" id="GAP66364.1"/>
    </source>
</evidence>
<feature type="transmembrane region" description="Helical" evidence="4">
    <location>
        <begin position="291"/>
        <end position="310"/>
    </location>
</feature>
<evidence type="ECO:0000256" key="1">
    <source>
        <dbReference type="ARBA" id="ARBA00006739"/>
    </source>
</evidence>
<reference evidence="6" key="1">
    <citation type="submission" date="2015-08" db="EMBL/GenBank/DDBJ databases">
        <title>Complete DNA Sequence of Pseudomonas syringae pv. actinidiae, the Causal Agent of Kiwifruit Canker Disease.</title>
        <authorList>
            <person name="Rikkerink E.H.A."/>
            <person name="Fineran P.C."/>
        </authorList>
    </citation>
    <scope>NUCLEOTIDE SEQUENCE</scope>
    <source>
        <strain evidence="6">SkMP5</strain>
    </source>
</reference>
<evidence type="ECO:0000259" key="5">
    <source>
        <dbReference type="Pfam" id="PF00535"/>
    </source>
</evidence>
<organism evidence="6">
    <name type="scientific">Mizugakiibacter sediminis</name>
    <dbReference type="NCBI Taxonomy" id="1475481"/>
    <lineage>
        <taxon>Bacteria</taxon>
        <taxon>Pseudomonadati</taxon>
        <taxon>Pseudomonadota</taxon>
        <taxon>Gammaproteobacteria</taxon>
        <taxon>Lysobacterales</taxon>
        <taxon>Rhodanobacteraceae</taxon>
        <taxon>Mizugakiibacter</taxon>
    </lineage>
</organism>
<dbReference type="AlphaFoldDB" id="A0A0K8QNA6"/>
<sequence length="386" mass="41570">MIEILFWLALALIAYAYAGYPLLLLLQARLRPRPVLARPWLPPVSVVMAVHDGAADLARKLANLRALDYPQDRLQFVVVSDGSGDDTVALLQREAAADPRLHALTVARRRGKSACLADAVAVARGEVLLFTDVRQRLAPDALRRLTAALADPAVGAASGELRFEADRGGYGRGIDAYWRYETALRRLESASGSLVGASGALYAARREAVGGIPPGLILDDMWIPLGAAARGYRVVAVADALAFDRPSDDPLRERARKRRTLAGNYQLIARWPALALPGGHPLWFRLWSHKFLRLAVPALLALALGANLALWPQGGLYRVALLAQLAAYALALLGMASAGTMRLAPVRLCAVFVQLNAYAVLGLLDFLRGRASALWRSDSLPGGAQT</sequence>
<keyword evidence="2" id="KW-0328">Glycosyltransferase</keyword>
<protein>
    <submittedName>
        <fullName evidence="6">Family 2 glycosyl transferase</fullName>
    </submittedName>
</protein>
<dbReference type="STRING" id="1475481.GCA_000953855_01702"/>
<dbReference type="GO" id="GO:0016757">
    <property type="term" value="F:glycosyltransferase activity"/>
    <property type="evidence" value="ECO:0007669"/>
    <property type="project" value="UniProtKB-KW"/>
</dbReference>
<evidence type="ECO:0000256" key="3">
    <source>
        <dbReference type="ARBA" id="ARBA00022679"/>
    </source>
</evidence>
<comment type="similarity">
    <text evidence="1">Belongs to the glycosyltransferase 2 family.</text>
</comment>
<keyword evidence="4" id="KW-1133">Transmembrane helix</keyword>
<keyword evidence="4" id="KW-0472">Membrane</keyword>
<accession>A0A0K8QNA6</accession>
<gene>
    <name evidence="6" type="ORF">MBSD_n1671</name>
</gene>
<evidence type="ECO:0000256" key="4">
    <source>
        <dbReference type="SAM" id="Phobius"/>
    </source>
</evidence>
<evidence type="ECO:0000313" key="7">
    <source>
        <dbReference type="Proteomes" id="UP000253740"/>
    </source>
</evidence>
<name>A0A0K8QNA6_9GAMM</name>
<feature type="transmembrane region" description="Helical" evidence="4">
    <location>
        <begin position="6"/>
        <end position="26"/>
    </location>
</feature>
<keyword evidence="4" id="KW-0812">Transmembrane</keyword>
<evidence type="ECO:0000256" key="2">
    <source>
        <dbReference type="ARBA" id="ARBA00022676"/>
    </source>
</evidence>
<dbReference type="EMBL" id="DF970200">
    <property type="protein sequence ID" value="GAP66364.1"/>
    <property type="molecule type" value="Genomic_DNA"/>
</dbReference>
<dbReference type="CDD" id="cd06439">
    <property type="entry name" value="CESA_like_1"/>
    <property type="match status" value="1"/>
</dbReference>
<dbReference type="Gene3D" id="3.90.550.10">
    <property type="entry name" value="Spore Coat Polysaccharide Biosynthesis Protein SpsA, Chain A"/>
    <property type="match status" value="1"/>
</dbReference>
<dbReference type="OrthoDB" id="9766971at2"/>
<keyword evidence="7" id="KW-1185">Reference proteome</keyword>
<dbReference type="Proteomes" id="UP000253740">
    <property type="component" value="Unassembled WGS sequence"/>
</dbReference>
<dbReference type="InterPro" id="IPR029044">
    <property type="entry name" value="Nucleotide-diphossugar_trans"/>
</dbReference>
<proteinExistence type="inferred from homology"/>
<dbReference type="PANTHER" id="PTHR43630">
    <property type="entry name" value="POLY-BETA-1,6-N-ACETYL-D-GLUCOSAMINE SYNTHASE"/>
    <property type="match status" value="1"/>
</dbReference>
<keyword evidence="3 6" id="KW-0808">Transferase</keyword>
<feature type="transmembrane region" description="Helical" evidence="4">
    <location>
        <begin position="316"/>
        <end position="336"/>
    </location>
</feature>
<dbReference type="SUPFAM" id="SSF53448">
    <property type="entry name" value="Nucleotide-diphospho-sugar transferases"/>
    <property type="match status" value="1"/>
</dbReference>
<dbReference type="PANTHER" id="PTHR43630:SF1">
    <property type="entry name" value="POLY-BETA-1,6-N-ACETYL-D-GLUCOSAMINE SYNTHASE"/>
    <property type="match status" value="1"/>
</dbReference>
<dbReference type="InterPro" id="IPR001173">
    <property type="entry name" value="Glyco_trans_2-like"/>
</dbReference>
<feature type="transmembrane region" description="Helical" evidence="4">
    <location>
        <begin position="348"/>
        <end position="367"/>
    </location>
</feature>
<feature type="domain" description="Glycosyltransferase 2-like" evidence="5">
    <location>
        <begin position="45"/>
        <end position="206"/>
    </location>
</feature>